<dbReference type="PROSITE" id="PS50297">
    <property type="entry name" value="ANK_REP_REGION"/>
    <property type="match status" value="1"/>
</dbReference>
<dbReference type="RefSeq" id="WP_221763465.1">
    <property type="nucleotide sequence ID" value="NZ_AP024110.1"/>
</dbReference>
<reference evidence="2" key="1">
    <citation type="journal article" date="2021" name="Arch. Microbiol.">
        <title>Methyloradius palustris gen. nov., sp. nov., a methanol-oxidizing bacterium isolated from snow.</title>
        <authorList>
            <person name="Miyadera T."/>
            <person name="Kojima H."/>
            <person name="Fukui M."/>
        </authorList>
    </citation>
    <scope>NUCLEOTIDE SEQUENCE</scope>
    <source>
        <strain evidence="2">Zm11</strain>
    </source>
</reference>
<proteinExistence type="predicted"/>
<dbReference type="GO" id="GO:0030165">
    <property type="term" value="F:PDZ domain binding"/>
    <property type="evidence" value="ECO:0007669"/>
    <property type="project" value="TreeGrafter"/>
</dbReference>
<dbReference type="PANTHER" id="PTHR24116:SF0">
    <property type="entry name" value="KINASE D-INTERACTING SUBSTRATE OF 220 KDA"/>
    <property type="match status" value="1"/>
</dbReference>
<dbReference type="AlphaFoldDB" id="A0A8D5G0Z3"/>
<dbReference type="InterPro" id="IPR002110">
    <property type="entry name" value="Ankyrin_rpt"/>
</dbReference>
<dbReference type="PANTHER" id="PTHR24116">
    <property type="entry name" value="KINASE D-INTERACTING SUBSTRATE OF 220 KDA"/>
    <property type="match status" value="1"/>
</dbReference>
<protein>
    <recommendedName>
        <fullName evidence="4">Ankyrin repeat domain-containing protein</fullName>
    </recommendedName>
</protein>
<evidence type="ECO:0000313" key="3">
    <source>
        <dbReference type="Proteomes" id="UP000826722"/>
    </source>
</evidence>
<dbReference type="Gene3D" id="1.25.40.20">
    <property type="entry name" value="Ankyrin repeat-containing domain"/>
    <property type="match status" value="1"/>
</dbReference>
<evidence type="ECO:0000313" key="2">
    <source>
        <dbReference type="EMBL" id="BCM25370.1"/>
    </source>
</evidence>
<dbReference type="InterPro" id="IPR036770">
    <property type="entry name" value="Ankyrin_rpt-contain_sf"/>
</dbReference>
<gene>
    <name evidence="2" type="ORF">ZMTM_16290</name>
</gene>
<keyword evidence="3" id="KW-1185">Reference proteome</keyword>
<dbReference type="SMART" id="SM00248">
    <property type="entry name" value="ANK"/>
    <property type="match status" value="2"/>
</dbReference>
<evidence type="ECO:0008006" key="4">
    <source>
        <dbReference type="Google" id="ProtNLM"/>
    </source>
</evidence>
<dbReference type="SUPFAM" id="SSF48403">
    <property type="entry name" value="Ankyrin repeat"/>
    <property type="match status" value="1"/>
</dbReference>
<keyword evidence="1" id="KW-0040">ANK repeat</keyword>
<dbReference type="KEGG" id="mpau:ZMTM_16290"/>
<dbReference type="InterPro" id="IPR052771">
    <property type="entry name" value="Neurotrophin_sig_adaptor"/>
</dbReference>
<name>A0A8D5G0Z3_9PROT</name>
<organism evidence="2 3">
    <name type="scientific">Methyloradius palustris</name>
    <dbReference type="NCBI Taxonomy" id="2778876"/>
    <lineage>
        <taxon>Bacteria</taxon>
        <taxon>Pseudomonadati</taxon>
        <taxon>Pseudomonadota</taxon>
        <taxon>Betaproteobacteria</taxon>
        <taxon>Nitrosomonadales</taxon>
        <taxon>Methylophilaceae</taxon>
        <taxon>Methyloradius</taxon>
    </lineage>
</organism>
<evidence type="ECO:0000256" key="1">
    <source>
        <dbReference type="PROSITE-ProRule" id="PRU00023"/>
    </source>
</evidence>
<accession>A0A8D5G0Z3</accession>
<dbReference type="GO" id="GO:0019887">
    <property type="term" value="F:protein kinase regulator activity"/>
    <property type="evidence" value="ECO:0007669"/>
    <property type="project" value="TreeGrafter"/>
</dbReference>
<dbReference type="EMBL" id="AP024110">
    <property type="protein sequence ID" value="BCM25370.1"/>
    <property type="molecule type" value="Genomic_DNA"/>
</dbReference>
<dbReference type="Proteomes" id="UP000826722">
    <property type="component" value="Chromosome"/>
</dbReference>
<dbReference type="Pfam" id="PF12796">
    <property type="entry name" value="Ank_2"/>
    <property type="match status" value="1"/>
</dbReference>
<feature type="repeat" description="ANK" evidence="1">
    <location>
        <begin position="135"/>
        <end position="167"/>
    </location>
</feature>
<sequence length="241" mass="27285">MASVLVLRIPFWRTFVIYIPDRYQFLHDLISKYRRKVRAEIFSKIESGNDLEALRLATPRGLARWRGEWGESPLVAAINNGRSELACQLLEIAGTESNDGALVAAAMRGDLIVVNALLAVGKNPDDLNIRSDLNKNHTPLMWATNRHHLEIMEALLAAGANVDAVGENTSTAVMYTRAGKPLDLKALEILCRYKPNIYFKDWRGRNIIREALDLERNSSMPEMRLLLERYYSKTIFDAVNS</sequence>
<dbReference type="PROSITE" id="PS50088">
    <property type="entry name" value="ANK_REPEAT"/>
    <property type="match status" value="1"/>
</dbReference>